<keyword evidence="4" id="KW-1185">Reference proteome</keyword>
<dbReference type="PANTHER" id="PTHR21340">
    <property type="entry name" value="DIADENOSINE 5,5-P1,P4-TETRAPHOSPHATE PYROPHOSPHOHYDROLASE MUTT"/>
    <property type="match status" value="1"/>
</dbReference>
<dbReference type="GO" id="GO:0006754">
    <property type="term" value="P:ATP biosynthetic process"/>
    <property type="evidence" value="ECO:0007669"/>
    <property type="project" value="TreeGrafter"/>
</dbReference>
<keyword evidence="1" id="KW-0378">Hydrolase</keyword>
<dbReference type="PANTHER" id="PTHR21340:SF0">
    <property type="entry name" value="BIS(5'-NUCLEOSYL)-TETRAPHOSPHATASE [ASYMMETRICAL]"/>
    <property type="match status" value="1"/>
</dbReference>
<dbReference type="Gene3D" id="3.90.79.10">
    <property type="entry name" value="Nucleoside Triphosphate Pyrophosphohydrolase"/>
    <property type="match status" value="1"/>
</dbReference>
<dbReference type="InterPro" id="IPR000086">
    <property type="entry name" value="NUDIX_hydrolase_dom"/>
</dbReference>
<proteinExistence type="predicted"/>
<name>A0A3S3QSL8_9FLAO</name>
<feature type="domain" description="Nudix hydrolase" evidence="2">
    <location>
        <begin position="1"/>
        <end position="156"/>
    </location>
</feature>
<dbReference type="Proteomes" id="UP000287527">
    <property type="component" value="Unassembled WGS sequence"/>
</dbReference>
<evidence type="ECO:0000313" key="3">
    <source>
        <dbReference type="EMBL" id="RWX00812.1"/>
    </source>
</evidence>
<dbReference type="AlphaFoldDB" id="A0A3S3QSL8"/>
<dbReference type="InterPro" id="IPR020084">
    <property type="entry name" value="NUDIX_hydrolase_CS"/>
</dbReference>
<dbReference type="Pfam" id="PF00293">
    <property type="entry name" value="NUDIX"/>
    <property type="match status" value="1"/>
</dbReference>
<dbReference type="PROSITE" id="PS00893">
    <property type="entry name" value="NUDIX_BOX"/>
    <property type="match status" value="1"/>
</dbReference>
<dbReference type="InterPro" id="IPR051325">
    <property type="entry name" value="Nudix_hydrolase_domain"/>
</dbReference>
<gene>
    <name evidence="3" type="ORF">EPI11_07265</name>
</gene>
<dbReference type="EMBL" id="SBII01000004">
    <property type="protein sequence ID" value="RWX00812.1"/>
    <property type="molecule type" value="Genomic_DNA"/>
</dbReference>
<reference evidence="3 4" key="1">
    <citation type="submission" date="2019-01" db="EMBL/GenBank/DDBJ databases">
        <title>Flavobacterium sp. nov.,isolated from freshwater.</title>
        <authorList>
            <person name="Zhang R."/>
            <person name="Du Z.-J."/>
        </authorList>
    </citation>
    <scope>NUCLEOTIDE SEQUENCE [LARGE SCALE GENOMIC DNA]</scope>
    <source>
        <strain evidence="3 4">1E403</strain>
    </source>
</reference>
<dbReference type="GO" id="GO:0006167">
    <property type="term" value="P:AMP biosynthetic process"/>
    <property type="evidence" value="ECO:0007669"/>
    <property type="project" value="TreeGrafter"/>
</dbReference>
<dbReference type="CDD" id="cd04662">
    <property type="entry name" value="NUDIX_Hydrolase"/>
    <property type="match status" value="1"/>
</dbReference>
<dbReference type="PROSITE" id="PS51462">
    <property type="entry name" value="NUDIX"/>
    <property type="match status" value="1"/>
</dbReference>
<dbReference type="InterPro" id="IPR015797">
    <property type="entry name" value="NUDIX_hydrolase-like_dom_sf"/>
</dbReference>
<protein>
    <submittedName>
        <fullName evidence="3">NUDIX domain-containing protein</fullName>
    </submittedName>
</protein>
<accession>A0A3S3QSL8</accession>
<sequence>MKQSAGILLYRNTGMETEFFLVHPGGPYFAKKDKGWWTIPKGELEPAEAPIDCAVREFKEETGYVPKEPFIALQTIIQKGGKKVLCWAAAGNLDPKTITSNTFEIEWPPRSGKMKEFPEIDEAGWFTFEEAILLINERQVSLLEELKMKITPYNPTCFCLLK</sequence>
<comment type="caution">
    <text evidence="3">The sequence shown here is derived from an EMBL/GenBank/DDBJ whole genome shotgun (WGS) entry which is preliminary data.</text>
</comment>
<dbReference type="RefSeq" id="WP_128389295.1">
    <property type="nucleotide sequence ID" value="NZ_SBII01000004.1"/>
</dbReference>
<dbReference type="OrthoDB" id="954553at2"/>
<evidence type="ECO:0000259" key="2">
    <source>
        <dbReference type="PROSITE" id="PS51462"/>
    </source>
</evidence>
<dbReference type="GO" id="GO:0004081">
    <property type="term" value="F:bis(5'-nucleosyl)-tetraphosphatase (asymmetrical) activity"/>
    <property type="evidence" value="ECO:0007669"/>
    <property type="project" value="TreeGrafter"/>
</dbReference>
<evidence type="ECO:0000256" key="1">
    <source>
        <dbReference type="ARBA" id="ARBA00022801"/>
    </source>
</evidence>
<evidence type="ECO:0000313" key="4">
    <source>
        <dbReference type="Proteomes" id="UP000287527"/>
    </source>
</evidence>
<organism evidence="3 4">
    <name type="scientific">Flavobacterium cerinum</name>
    <dbReference type="NCBI Taxonomy" id="2502784"/>
    <lineage>
        <taxon>Bacteria</taxon>
        <taxon>Pseudomonadati</taxon>
        <taxon>Bacteroidota</taxon>
        <taxon>Flavobacteriia</taxon>
        <taxon>Flavobacteriales</taxon>
        <taxon>Flavobacteriaceae</taxon>
        <taxon>Flavobacterium</taxon>
    </lineage>
</organism>
<dbReference type="SUPFAM" id="SSF55811">
    <property type="entry name" value="Nudix"/>
    <property type="match status" value="1"/>
</dbReference>